<keyword evidence="2" id="KW-1185">Reference proteome</keyword>
<evidence type="ECO:0000313" key="1">
    <source>
        <dbReference type="EMBL" id="KAH6945297.1"/>
    </source>
</evidence>
<dbReference type="EMBL" id="CM023481">
    <property type="protein sequence ID" value="KAH6945297.1"/>
    <property type="molecule type" value="Genomic_DNA"/>
</dbReference>
<reference evidence="1" key="1">
    <citation type="submission" date="2020-05" db="EMBL/GenBank/DDBJ databases">
        <title>Large-scale comparative analyses of tick genomes elucidate their genetic diversity and vector capacities.</title>
        <authorList>
            <person name="Jia N."/>
            <person name="Wang J."/>
            <person name="Shi W."/>
            <person name="Du L."/>
            <person name="Sun Y."/>
            <person name="Zhan W."/>
            <person name="Jiang J."/>
            <person name="Wang Q."/>
            <person name="Zhang B."/>
            <person name="Ji P."/>
            <person name="Sakyi L.B."/>
            <person name="Cui X."/>
            <person name="Yuan T."/>
            <person name="Jiang B."/>
            <person name="Yang W."/>
            <person name="Lam T.T.-Y."/>
            <person name="Chang Q."/>
            <person name="Ding S."/>
            <person name="Wang X."/>
            <person name="Zhu J."/>
            <person name="Ruan X."/>
            <person name="Zhao L."/>
            <person name="Wei J."/>
            <person name="Que T."/>
            <person name="Du C."/>
            <person name="Cheng J."/>
            <person name="Dai P."/>
            <person name="Han X."/>
            <person name="Huang E."/>
            <person name="Gao Y."/>
            <person name="Liu J."/>
            <person name="Shao H."/>
            <person name="Ye R."/>
            <person name="Li L."/>
            <person name="Wei W."/>
            <person name="Wang X."/>
            <person name="Wang C."/>
            <person name="Yang T."/>
            <person name="Huo Q."/>
            <person name="Li W."/>
            <person name="Guo W."/>
            <person name="Chen H."/>
            <person name="Zhou L."/>
            <person name="Ni X."/>
            <person name="Tian J."/>
            <person name="Zhou Y."/>
            <person name="Sheng Y."/>
            <person name="Liu T."/>
            <person name="Pan Y."/>
            <person name="Xia L."/>
            <person name="Li J."/>
            <person name="Zhao F."/>
            <person name="Cao W."/>
        </authorList>
    </citation>
    <scope>NUCLEOTIDE SEQUENCE</scope>
    <source>
        <strain evidence="1">Hyas-2018</strain>
    </source>
</reference>
<sequence>MHPFLEINAAVRPNPRRDTRRKRQIDNAGHREGAREPGRIPFRRRQPREKVRASTRPKAATGCADATLTVGVVEVVGLPGVKAHGGSTARAGCCYVHVDGARGRQRGQSAFTRRPPMQTGLTDIGGRFPLSEAPSGHRLQRNKAPTARVSERAALGAPENLLSPKRGGAKI</sequence>
<evidence type="ECO:0000313" key="2">
    <source>
        <dbReference type="Proteomes" id="UP000821845"/>
    </source>
</evidence>
<protein>
    <submittedName>
        <fullName evidence="1">Uncharacterized protein</fullName>
    </submittedName>
</protein>
<name>A0ACB7TG38_HYAAI</name>
<proteinExistence type="predicted"/>
<comment type="caution">
    <text evidence="1">The sequence shown here is derived from an EMBL/GenBank/DDBJ whole genome shotgun (WGS) entry which is preliminary data.</text>
</comment>
<accession>A0ACB7TG38</accession>
<dbReference type="Proteomes" id="UP000821845">
    <property type="component" value="Chromosome 1"/>
</dbReference>
<gene>
    <name evidence="1" type="ORF">HPB50_007791</name>
</gene>
<organism evidence="1 2">
    <name type="scientific">Hyalomma asiaticum</name>
    <name type="common">Tick</name>
    <dbReference type="NCBI Taxonomy" id="266040"/>
    <lineage>
        <taxon>Eukaryota</taxon>
        <taxon>Metazoa</taxon>
        <taxon>Ecdysozoa</taxon>
        <taxon>Arthropoda</taxon>
        <taxon>Chelicerata</taxon>
        <taxon>Arachnida</taxon>
        <taxon>Acari</taxon>
        <taxon>Parasitiformes</taxon>
        <taxon>Ixodida</taxon>
        <taxon>Ixodoidea</taxon>
        <taxon>Ixodidae</taxon>
        <taxon>Hyalomminae</taxon>
        <taxon>Hyalomma</taxon>
    </lineage>
</organism>